<dbReference type="PANTHER" id="PTHR12304:SF4">
    <property type="entry name" value="URIDINE NUCLEOSIDASE"/>
    <property type="match status" value="1"/>
</dbReference>
<evidence type="ECO:0000259" key="3">
    <source>
        <dbReference type="Pfam" id="PF01156"/>
    </source>
</evidence>
<evidence type="ECO:0000313" key="5">
    <source>
        <dbReference type="Proteomes" id="UP000004226"/>
    </source>
</evidence>
<dbReference type="EMBL" id="ADAD01000159">
    <property type="protein sequence ID" value="EEY34487.1"/>
    <property type="molecule type" value="Genomic_DNA"/>
</dbReference>
<evidence type="ECO:0000256" key="2">
    <source>
        <dbReference type="ARBA" id="ARBA00023295"/>
    </source>
</evidence>
<keyword evidence="5" id="KW-1185">Reference proteome</keyword>
<dbReference type="RefSeq" id="WP_006807899.1">
    <property type="nucleotide sequence ID" value="NZ_ADAD01000159.1"/>
</dbReference>
<dbReference type="Gene3D" id="3.90.245.10">
    <property type="entry name" value="Ribonucleoside hydrolase-like"/>
    <property type="match status" value="1"/>
</dbReference>
<sequence>NNALRICDYFDLKTPVYRGMSEPLVRKNQIIATDFHGETGLDGIKLGKTDRLPEKEHGVNYIINTLLNSNEKITLVPVGPLTNIGMALKLEPKIKEKIEKIVLMGGSCKGGNVTPYAEFNIYADPEAASIVFSSGVSIFMMGLEVTNKTAPDEKIVKKIQSLKTKAADFLNQGLHFPERYDEKGNFIYHTLHDVVTLIYLIDENTVKLEKINCEIETKDEEKYGQTICSNCKDNNRVTNSNIQTAVEIDLNKFWEIIFGVIKKY</sequence>
<dbReference type="GO" id="GO:0050263">
    <property type="term" value="F:ribosylpyrimidine nucleosidase activity"/>
    <property type="evidence" value="ECO:0007669"/>
    <property type="project" value="UniProtKB-EC"/>
</dbReference>
<dbReference type="AlphaFoldDB" id="D0GN51"/>
<proteinExistence type="predicted"/>
<protein>
    <submittedName>
        <fullName evidence="4">Pyrimidine-specific ribonucleoside hydrolase RihB</fullName>
        <ecNumber evidence="4">3.2.2.8</ecNumber>
    </submittedName>
</protein>
<reference evidence="4 5" key="1">
    <citation type="submission" date="2009-10" db="EMBL/GenBank/DDBJ databases">
        <authorList>
            <person name="Harkins D.M."/>
            <person name="Madupu R."/>
            <person name="Durkin A.S."/>
            <person name="Torralba M."/>
            <person name="Methe B."/>
            <person name="Sutton G.G."/>
            <person name="Strausberg R.L."/>
            <person name="Nelson K.E."/>
        </authorList>
    </citation>
    <scope>NUCLEOTIDE SEQUENCE [LARGE SCALE GENOMIC DNA]</scope>
    <source>
        <strain evidence="4 5">F0264</strain>
    </source>
</reference>
<feature type="non-terminal residue" evidence="4">
    <location>
        <position position="1"/>
    </location>
</feature>
<name>D0GN51_9FUSO</name>
<dbReference type="EC" id="3.2.2.8" evidence="4"/>
<dbReference type="GO" id="GO:0008477">
    <property type="term" value="F:purine nucleosidase activity"/>
    <property type="evidence" value="ECO:0007669"/>
    <property type="project" value="TreeGrafter"/>
</dbReference>
<organism evidence="4 5">
    <name type="scientific">Pseudoleptotrichia goodfellowii F0264</name>
    <dbReference type="NCBI Taxonomy" id="596323"/>
    <lineage>
        <taxon>Bacteria</taxon>
        <taxon>Fusobacteriati</taxon>
        <taxon>Fusobacteriota</taxon>
        <taxon>Fusobacteriia</taxon>
        <taxon>Fusobacteriales</taxon>
        <taxon>Leptotrichiaceae</taxon>
        <taxon>Pseudoleptotrichia</taxon>
    </lineage>
</organism>
<dbReference type="Proteomes" id="UP000004226">
    <property type="component" value="Unassembled WGS sequence"/>
</dbReference>
<accession>D0GN51</accession>
<evidence type="ECO:0000313" key="4">
    <source>
        <dbReference type="EMBL" id="EEY34487.1"/>
    </source>
</evidence>
<dbReference type="InterPro" id="IPR023186">
    <property type="entry name" value="IUNH"/>
</dbReference>
<dbReference type="eggNOG" id="COG1957">
    <property type="taxonomic scope" value="Bacteria"/>
</dbReference>
<dbReference type="InterPro" id="IPR001910">
    <property type="entry name" value="Inosine/uridine_hydrolase_dom"/>
</dbReference>
<keyword evidence="2 4" id="KW-0326">Glycosidase</keyword>
<comment type="caution">
    <text evidence="4">The sequence shown here is derived from an EMBL/GenBank/DDBJ whole genome shotgun (WGS) entry which is preliminary data.</text>
</comment>
<dbReference type="Pfam" id="PF01156">
    <property type="entry name" value="IU_nuc_hydro"/>
    <property type="match status" value="1"/>
</dbReference>
<evidence type="ECO:0000256" key="1">
    <source>
        <dbReference type="ARBA" id="ARBA00022801"/>
    </source>
</evidence>
<dbReference type="PANTHER" id="PTHR12304">
    <property type="entry name" value="INOSINE-URIDINE PREFERRING NUCLEOSIDE HYDROLASE"/>
    <property type="match status" value="1"/>
</dbReference>
<feature type="domain" description="Inosine/uridine-preferring nucleoside hydrolase" evidence="3">
    <location>
        <begin position="1"/>
        <end position="255"/>
    </location>
</feature>
<dbReference type="InterPro" id="IPR036452">
    <property type="entry name" value="Ribo_hydro-like"/>
</dbReference>
<gene>
    <name evidence="4" type="primary">rihB</name>
    <name evidence="4" type="ORF">HMPREF0554_0017</name>
</gene>
<dbReference type="GO" id="GO:0005829">
    <property type="term" value="C:cytosol"/>
    <property type="evidence" value="ECO:0007669"/>
    <property type="project" value="TreeGrafter"/>
</dbReference>
<dbReference type="GO" id="GO:0006152">
    <property type="term" value="P:purine nucleoside catabolic process"/>
    <property type="evidence" value="ECO:0007669"/>
    <property type="project" value="TreeGrafter"/>
</dbReference>
<keyword evidence="1 4" id="KW-0378">Hydrolase</keyword>
<dbReference type="SUPFAM" id="SSF53590">
    <property type="entry name" value="Nucleoside hydrolase"/>
    <property type="match status" value="1"/>
</dbReference>